<evidence type="ECO:0000313" key="2">
    <source>
        <dbReference type="Proteomes" id="UP000237144"/>
    </source>
</evidence>
<sequence>MSGPLLSESSWTPTLETIPPELKRKIARHLDPRVHLEDKWSRAEELDADERRKSIMALSLVSHSWAAVMEDLRWQASPVTLVLRPTSLKKLYKLASELAPRFGHKVRKISLIGWQNDFRLRYTPQLITDAQRKELERIEEYVGLSPKTKTVKLIRITRARDALVAKILAACPAIDEIEIAGCLDAMCPRGVEGDWATLFEEDVFVGRTCKLLRQIGPKIRTARLTFDVVSNSVLSTDIEATVYLGWFTNVKDLEVRFAKLDSIEFSDLQCFAFAQLVHHLPDLERLALVGIDQVKTGLGYCSIMLPPGLQHLHLEDMNILAFDLDGCLKVVSPSLRSLALVDVECHLGAEEFATVHALPKLNRLCIASDVTIGLLRLFRRAPLAHVELLHRPWASWCGKSTSRTRPSAPRLPEYRFKQLRGFLDDHKKTMKSIRATAFMIVMAHFDRFNKLMADRGMRGEPLELWATEKYGPKKPAGDGWETCSDEDDF</sequence>
<dbReference type="SUPFAM" id="SSF52047">
    <property type="entry name" value="RNI-like"/>
    <property type="match status" value="1"/>
</dbReference>
<proteinExistence type="predicted"/>
<accession>A0A2S5BBR9</accession>
<comment type="caution">
    <text evidence="1">The sequence shown here is derived from an EMBL/GenBank/DDBJ whole genome shotgun (WGS) entry which is preliminary data.</text>
</comment>
<evidence type="ECO:0000313" key="1">
    <source>
        <dbReference type="EMBL" id="POY74226.1"/>
    </source>
</evidence>
<protein>
    <submittedName>
        <fullName evidence="1">Uncharacterized protein</fullName>
    </submittedName>
</protein>
<dbReference type="OrthoDB" id="10479777at2759"/>
<keyword evidence="2" id="KW-1185">Reference proteome</keyword>
<dbReference type="EMBL" id="PJQD01000026">
    <property type="protein sequence ID" value="POY74226.1"/>
    <property type="molecule type" value="Genomic_DNA"/>
</dbReference>
<dbReference type="Proteomes" id="UP000237144">
    <property type="component" value="Unassembled WGS sequence"/>
</dbReference>
<dbReference type="AlphaFoldDB" id="A0A2S5BBR9"/>
<dbReference type="Gene3D" id="3.80.10.10">
    <property type="entry name" value="Ribonuclease Inhibitor"/>
    <property type="match status" value="1"/>
</dbReference>
<dbReference type="InterPro" id="IPR032675">
    <property type="entry name" value="LRR_dom_sf"/>
</dbReference>
<organism evidence="1 2">
    <name type="scientific">Rhodotorula taiwanensis</name>
    <dbReference type="NCBI Taxonomy" id="741276"/>
    <lineage>
        <taxon>Eukaryota</taxon>
        <taxon>Fungi</taxon>
        <taxon>Dikarya</taxon>
        <taxon>Basidiomycota</taxon>
        <taxon>Pucciniomycotina</taxon>
        <taxon>Microbotryomycetes</taxon>
        <taxon>Sporidiobolales</taxon>
        <taxon>Sporidiobolaceae</taxon>
        <taxon>Rhodotorula</taxon>
    </lineage>
</organism>
<name>A0A2S5BBR9_9BASI</name>
<reference evidence="1 2" key="1">
    <citation type="journal article" date="2018" name="Front. Microbiol.">
        <title>Prospects for Fungal Bioremediation of Acidic Radioactive Waste Sites: Characterization and Genome Sequence of Rhodotorula taiwanensis MD1149.</title>
        <authorList>
            <person name="Tkavc R."/>
            <person name="Matrosova V.Y."/>
            <person name="Grichenko O.E."/>
            <person name="Gostincar C."/>
            <person name="Volpe R.P."/>
            <person name="Klimenkova P."/>
            <person name="Gaidamakova E.K."/>
            <person name="Zhou C.E."/>
            <person name="Stewart B.J."/>
            <person name="Lyman M.G."/>
            <person name="Malfatti S.A."/>
            <person name="Rubinfeld B."/>
            <person name="Courtot M."/>
            <person name="Singh J."/>
            <person name="Dalgard C.L."/>
            <person name="Hamilton T."/>
            <person name="Frey K.G."/>
            <person name="Gunde-Cimerman N."/>
            <person name="Dugan L."/>
            <person name="Daly M.J."/>
        </authorList>
    </citation>
    <scope>NUCLEOTIDE SEQUENCE [LARGE SCALE GENOMIC DNA]</scope>
    <source>
        <strain evidence="1 2">MD1149</strain>
    </source>
</reference>
<gene>
    <name evidence="1" type="ORF">BMF94_2664</name>
</gene>